<comment type="caution">
    <text evidence="1">The sequence shown here is derived from an EMBL/GenBank/DDBJ whole genome shotgun (WGS) entry which is preliminary data.</text>
</comment>
<dbReference type="RefSeq" id="WP_345196456.1">
    <property type="nucleotide sequence ID" value="NZ_BAABFL010000385.1"/>
</dbReference>
<evidence type="ECO:0008006" key="3">
    <source>
        <dbReference type="Google" id="ProtNLM"/>
    </source>
</evidence>
<evidence type="ECO:0000313" key="1">
    <source>
        <dbReference type="EMBL" id="GAA4650311.1"/>
    </source>
</evidence>
<accession>A0ABP8V3D9</accession>
<protein>
    <recommendedName>
        <fullName evidence="3">Lipoprotein</fullName>
    </recommendedName>
</protein>
<dbReference type="EMBL" id="BAABFL010000385">
    <property type="protein sequence ID" value="GAA4650311.1"/>
    <property type="molecule type" value="Genomic_DNA"/>
</dbReference>
<keyword evidence="2" id="KW-1185">Reference proteome</keyword>
<evidence type="ECO:0000313" key="2">
    <source>
        <dbReference type="Proteomes" id="UP001500604"/>
    </source>
</evidence>
<name>A0ABP8V3D9_9GAMM</name>
<dbReference type="Proteomes" id="UP001500604">
    <property type="component" value="Unassembled WGS sequence"/>
</dbReference>
<proteinExistence type="predicted"/>
<reference evidence="2" key="1">
    <citation type="journal article" date="2019" name="Int. J. Syst. Evol. Microbiol.">
        <title>The Global Catalogue of Microorganisms (GCM) 10K type strain sequencing project: providing services to taxonomists for standard genome sequencing and annotation.</title>
        <authorList>
            <consortium name="The Broad Institute Genomics Platform"/>
            <consortium name="The Broad Institute Genome Sequencing Center for Infectious Disease"/>
            <person name="Wu L."/>
            <person name="Ma J."/>
        </authorList>
    </citation>
    <scope>NUCLEOTIDE SEQUENCE [LARGE SCALE GENOMIC DNA]</scope>
    <source>
        <strain evidence="2">JCM 17805</strain>
    </source>
</reference>
<dbReference type="PROSITE" id="PS51257">
    <property type="entry name" value="PROKAR_LIPOPROTEIN"/>
    <property type="match status" value="1"/>
</dbReference>
<organism evidence="1 2">
    <name type="scientific">Kistimonas scapharcae</name>
    <dbReference type="NCBI Taxonomy" id="1036133"/>
    <lineage>
        <taxon>Bacteria</taxon>
        <taxon>Pseudomonadati</taxon>
        <taxon>Pseudomonadota</taxon>
        <taxon>Gammaproteobacteria</taxon>
        <taxon>Oceanospirillales</taxon>
        <taxon>Endozoicomonadaceae</taxon>
        <taxon>Kistimonas</taxon>
    </lineage>
</organism>
<sequence length="116" mass="12748">MAINKPLILTILFLLLTGCGKPLPENRMNYAGYWTSHNMVIAIHPDGTVNYQRIQGRTTTSVNGPLAEFAGDDFVVGIGFLTTTFNVSEPPRQVDGVWQMTVDGVRLTKVVSPEEP</sequence>
<gene>
    <name evidence="1" type="ORF">GCM10023116_25940</name>
</gene>